<feature type="compositionally biased region" description="Acidic residues" evidence="4">
    <location>
        <begin position="342"/>
        <end position="373"/>
    </location>
</feature>
<reference evidence="5 6" key="1">
    <citation type="submission" date="2021-12" db="EMBL/GenBank/DDBJ databases">
        <title>High titer production of polyol ester of fatty acids by Rhodotorula paludigena BS15 towards product separation-free biomass refinery.</title>
        <authorList>
            <person name="Mano J."/>
            <person name="Ono H."/>
            <person name="Tanaka T."/>
            <person name="Naito K."/>
            <person name="Sushida H."/>
            <person name="Ike M."/>
            <person name="Tokuyasu K."/>
            <person name="Kitaoka M."/>
        </authorList>
    </citation>
    <scope>NUCLEOTIDE SEQUENCE [LARGE SCALE GENOMIC DNA]</scope>
    <source>
        <strain evidence="5 6">BS15</strain>
    </source>
</reference>
<dbReference type="GO" id="GO:0048471">
    <property type="term" value="C:perinuclear region of cytoplasm"/>
    <property type="evidence" value="ECO:0007669"/>
    <property type="project" value="TreeGrafter"/>
</dbReference>
<evidence type="ECO:0000256" key="2">
    <source>
        <dbReference type="ARBA" id="ARBA00022614"/>
    </source>
</evidence>
<dbReference type="CDD" id="cd00116">
    <property type="entry name" value="LRR_RI"/>
    <property type="match status" value="1"/>
</dbReference>
<feature type="compositionally biased region" description="Basic and acidic residues" evidence="4">
    <location>
        <begin position="374"/>
        <end position="393"/>
    </location>
</feature>
<dbReference type="SMART" id="SM00368">
    <property type="entry name" value="LRR_RI"/>
    <property type="match status" value="6"/>
</dbReference>
<evidence type="ECO:0000313" key="6">
    <source>
        <dbReference type="Proteomes" id="UP001342314"/>
    </source>
</evidence>
<organism evidence="5 6">
    <name type="scientific">Rhodotorula paludigena</name>
    <dbReference type="NCBI Taxonomy" id="86838"/>
    <lineage>
        <taxon>Eukaryota</taxon>
        <taxon>Fungi</taxon>
        <taxon>Dikarya</taxon>
        <taxon>Basidiomycota</taxon>
        <taxon>Pucciniomycotina</taxon>
        <taxon>Microbotryomycetes</taxon>
        <taxon>Sporidiobolales</taxon>
        <taxon>Sporidiobolaceae</taxon>
        <taxon>Rhodotorula</taxon>
    </lineage>
</organism>
<proteinExistence type="predicted"/>
<dbReference type="InterPro" id="IPR027038">
    <property type="entry name" value="RanGap"/>
</dbReference>
<dbReference type="AlphaFoldDB" id="A0AAV5G8G1"/>
<sequence>MASPDRATLYSLVGRQLKLDSLDQTQPFLDEIAQVDGLDEVRFGGNTLGVDACEGVARALEKKHSLRVADFSDIFTGRLISEIPQSLRFLCTSLLSLPNLTSLDLSDNAFGGRSAEPMLEFIGNAPALEVLKLNNNGMGPAGGAMIAGALLENAKKAEREGRKSNLRVLVCGRNRLENGSSQAFSDAFAALGTLREVRMPQNGIRMEGIELLAQGLQKNPDLEWLDLQDNTATEKGSRAIAKSLPSWPKLRVLNLSDCLLRPRGGLSIFRTLSTGSNPHLSSLKLQSNELDARAVTELARAIAAHGQELAELELNGNYGDDGTEEQFEKVREALDKWGNGDALDELDELEEPEEDEDEDEDDDEEAEEEAGESDAEKEGAPHKESADEKKESDDLAGLMDKVHIA</sequence>
<dbReference type="InterPro" id="IPR001611">
    <property type="entry name" value="Leu-rich_rpt"/>
</dbReference>
<dbReference type="GO" id="GO:0005634">
    <property type="term" value="C:nucleus"/>
    <property type="evidence" value="ECO:0007669"/>
    <property type="project" value="TreeGrafter"/>
</dbReference>
<evidence type="ECO:0008006" key="7">
    <source>
        <dbReference type="Google" id="ProtNLM"/>
    </source>
</evidence>
<gene>
    <name evidence="5" type="ORF">Rhopal_001759-T1</name>
</gene>
<evidence type="ECO:0000256" key="3">
    <source>
        <dbReference type="ARBA" id="ARBA00022737"/>
    </source>
</evidence>
<accession>A0AAV5G8G1</accession>
<keyword evidence="6" id="KW-1185">Reference proteome</keyword>
<dbReference type="PANTHER" id="PTHR24113">
    <property type="entry name" value="RAN GTPASE-ACTIVATING PROTEIN 1"/>
    <property type="match status" value="1"/>
</dbReference>
<dbReference type="GO" id="GO:0031267">
    <property type="term" value="F:small GTPase binding"/>
    <property type="evidence" value="ECO:0007669"/>
    <property type="project" value="TreeGrafter"/>
</dbReference>
<evidence type="ECO:0000256" key="4">
    <source>
        <dbReference type="SAM" id="MobiDB-lite"/>
    </source>
</evidence>
<dbReference type="SUPFAM" id="SSF52047">
    <property type="entry name" value="RNI-like"/>
    <property type="match status" value="1"/>
</dbReference>
<dbReference type="Gene3D" id="3.80.10.10">
    <property type="entry name" value="Ribonuclease Inhibitor"/>
    <property type="match status" value="1"/>
</dbReference>
<dbReference type="EMBL" id="BQKY01000003">
    <property type="protein sequence ID" value="GJN88790.1"/>
    <property type="molecule type" value="Genomic_DNA"/>
</dbReference>
<dbReference type="GO" id="GO:0005829">
    <property type="term" value="C:cytosol"/>
    <property type="evidence" value="ECO:0007669"/>
    <property type="project" value="TreeGrafter"/>
</dbReference>
<feature type="region of interest" description="Disordered" evidence="4">
    <location>
        <begin position="337"/>
        <end position="405"/>
    </location>
</feature>
<evidence type="ECO:0000313" key="5">
    <source>
        <dbReference type="EMBL" id="GJN88790.1"/>
    </source>
</evidence>
<dbReference type="InterPro" id="IPR032675">
    <property type="entry name" value="LRR_dom_sf"/>
</dbReference>
<dbReference type="Proteomes" id="UP001342314">
    <property type="component" value="Unassembled WGS sequence"/>
</dbReference>
<keyword evidence="1" id="KW-0343">GTPase activation</keyword>
<dbReference type="PANTHER" id="PTHR24113:SF12">
    <property type="entry name" value="RAN GTPASE-ACTIVATING PROTEIN 1"/>
    <property type="match status" value="1"/>
</dbReference>
<comment type="caution">
    <text evidence="5">The sequence shown here is derived from an EMBL/GenBank/DDBJ whole genome shotgun (WGS) entry which is preliminary data.</text>
</comment>
<name>A0AAV5G8G1_9BASI</name>
<keyword evidence="2" id="KW-0433">Leucine-rich repeat</keyword>
<dbReference type="GO" id="GO:0005096">
    <property type="term" value="F:GTPase activator activity"/>
    <property type="evidence" value="ECO:0007669"/>
    <property type="project" value="UniProtKB-KW"/>
</dbReference>
<keyword evidence="3" id="KW-0677">Repeat</keyword>
<dbReference type="Pfam" id="PF13516">
    <property type="entry name" value="LRR_6"/>
    <property type="match status" value="3"/>
</dbReference>
<protein>
    <recommendedName>
        <fullName evidence="7">Ran GTPase-activating protein 1</fullName>
    </recommendedName>
</protein>
<evidence type="ECO:0000256" key="1">
    <source>
        <dbReference type="ARBA" id="ARBA00022468"/>
    </source>
</evidence>
<dbReference type="GO" id="GO:0006913">
    <property type="term" value="P:nucleocytoplasmic transport"/>
    <property type="evidence" value="ECO:0007669"/>
    <property type="project" value="TreeGrafter"/>
</dbReference>